<evidence type="ECO:0000313" key="4">
    <source>
        <dbReference type="Proteomes" id="UP001165568"/>
    </source>
</evidence>
<dbReference type="AlphaFoldDB" id="A0AA41XXI6"/>
<comment type="caution">
    <text evidence="2">The sequence shown here is derived from an EMBL/GenBank/DDBJ whole genome shotgun (WGS) entry which is preliminary data.</text>
</comment>
<proteinExistence type="predicted"/>
<evidence type="ECO:0000313" key="3">
    <source>
        <dbReference type="EMBL" id="MCV9882737.1"/>
    </source>
</evidence>
<dbReference type="Proteomes" id="UP001165568">
    <property type="component" value="Unassembled WGS sequence"/>
</dbReference>
<evidence type="ECO:0000313" key="5">
    <source>
        <dbReference type="Proteomes" id="UP001165569"/>
    </source>
</evidence>
<dbReference type="EMBL" id="JAMPJT010000006">
    <property type="protein sequence ID" value="MCV9879229.1"/>
    <property type="molecule type" value="Genomic_DNA"/>
</dbReference>
<feature type="region of interest" description="Disordered" evidence="1">
    <location>
        <begin position="1"/>
        <end position="24"/>
    </location>
</feature>
<accession>A0AA41XXI6</accession>
<evidence type="ECO:0000313" key="2">
    <source>
        <dbReference type="EMBL" id="MCV9879229.1"/>
    </source>
</evidence>
<keyword evidence="4" id="KW-1185">Reference proteome</keyword>
<organism evidence="2 5">
    <name type="scientific">Brenneria izbisi</name>
    <dbReference type="NCBI Taxonomy" id="2939450"/>
    <lineage>
        <taxon>Bacteria</taxon>
        <taxon>Pseudomonadati</taxon>
        <taxon>Pseudomonadota</taxon>
        <taxon>Gammaproteobacteria</taxon>
        <taxon>Enterobacterales</taxon>
        <taxon>Pectobacteriaceae</taxon>
        <taxon>Brenneria</taxon>
    </lineage>
</organism>
<name>A0AA41XXI6_9GAMM</name>
<dbReference type="EMBL" id="JAMPJU010000007">
    <property type="protein sequence ID" value="MCV9882737.1"/>
    <property type="molecule type" value="Genomic_DNA"/>
</dbReference>
<sequence length="323" mass="36760">MINAKKQKEMNMNNAVANPPNDDDETTVYTIRGIKKSLDHTISELATSYGKPKATLLREFIEMWFSDHVRNFGLHNSLVKTFDAEIADFIGVPLMTERVDDFHITRHNHEFLQLLGIRDEEGLRTLLLNNAPYLRLRARQTLGGCTRVPRTTSLAFAMFAELASRDAGTIGDAHARLFPSLSQEGYDRFYRHINEIRAEMKRPALLPDTEISEKGEKVIVTIYSPKGYADECWKVHISLRQGVRSPGSAFRFPHLERRLFNPDPPYRKVVISDNDEWDMGFCFTDGVCELHLYSNGIPESENPVPLPIVAQKLIAAIENQMGQ</sequence>
<reference evidence="2" key="1">
    <citation type="submission" date="2022-04" db="EMBL/GenBank/DDBJ databases">
        <title>Brenneria sp. isolated from walnut trees in Serbia.</title>
        <authorList>
            <person name="Gasic K."/>
            <person name="Zlatkovic N."/>
            <person name="Kuzmanovic N."/>
        </authorList>
    </citation>
    <scope>NUCLEOTIDE SEQUENCE</scope>
    <source>
        <strain evidence="3">KBI 423</strain>
        <strain evidence="2">KBI 447</strain>
    </source>
</reference>
<feature type="compositionally biased region" description="Low complexity" evidence="1">
    <location>
        <begin position="10"/>
        <end position="20"/>
    </location>
</feature>
<evidence type="ECO:0000256" key="1">
    <source>
        <dbReference type="SAM" id="MobiDB-lite"/>
    </source>
</evidence>
<protein>
    <submittedName>
        <fullName evidence="2">Uncharacterized protein</fullName>
    </submittedName>
</protein>
<dbReference type="RefSeq" id="WP_264090422.1">
    <property type="nucleotide sequence ID" value="NZ_JAMPJT010000006.1"/>
</dbReference>
<gene>
    <name evidence="2" type="ORF">NC803_10250</name>
    <name evidence="3" type="ORF">NC856_10685</name>
</gene>
<dbReference type="Proteomes" id="UP001165569">
    <property type="component" value="Unassembled WGS sequence"/>
</dbReference>